<organism evidence="2">
    <name type="scientific">Cupriavidus taiwanensis</name>
    <dbReference type="NCBI Taxonomy" id="164546"/>
    <lineage>
        <taxon>Bacteria</taxon>
        <taxon>Pseudomonadati</taxon>
        <taxon>Pseudomonadota</taxon>
        <taxon>Betaproteobacteria</taxon>
        <taxon>Burkholderiales</taxon>
        <taxon>Burkholderiaceae</taxon>
        <taxon>Cupriavidus</taxon>
    </lineage>
</organism>
<feature type="region of interest" description="Disordered" evidence="1">
    <location>
        <begin position="1"/>
        <end position="64"/>
    </location>
</feature>
<evidence type="ECO:0000256" key="1">
    <source>
        <dbReference type="SAM" id="MobiDB-lite"/>
    </source>
</evidence>
<evidence type="ECO:0000313" key="2">
    <source>
        <dbReference type="EMBL" id="SOZ73825.1"/>
    </source>
</evidence>
<feature type="compositionally biased region" description="Basic residues" evidence="1">
    <location>
        <begin position="48"/>
        <end position="64"/>
    </location>
</feature>
<name>A0A375EDB5_9BURK</name>
<comment type="caution">
    <text evidence="2">The sequence shown here is derived from an EMBL/GenBank/DDBJ whole genome shotgun (WGS) entry which is preliminary data.</text>
</comment>
<protein>
    <submittedName>
        <fullName evidence="2">Uncharacterized protein</fullName>
    </submittedName>
</protein>
<feature type="compositionally biased region" description="Low complexity" evidence="1">
    <location>
        <begin position="13"/>
        <end position="24"/>
    </location>
</feature>
<reference evidence="2" key="1">
    <citation type="submission" date="2018-01" db="EMBL/GenBank/DDBJ databases">
        <authorList>
            <person name="Clerissi C."/>
        </authorList>
    </citation>
    <scope>NUCLEOTIDE SEQUENCE</scope>
    <source>
        <strain evidence="2">Cupriavidus taiwanensis STM 8556</strain>
    </source>
</reference>
<dbReference type="EMBL" id="OFTH01000048">
    <property type="protein sequence ID" value="SOZ73825.1"/>
    <property type="molecule type" value="Genomic_DNA"/>
</dbReference>
<dbReference type="Proteomes" id="UP000256952">
    <property type="component" value="Chromosome CBM2613_b"/>
</dbReference>
<gene>
    <name evidence="2" type="ORF">CBM2613_B60155</name>
</gene>
<sequence length="64" mass="7209">MPRYTTATATRLHPAAPGAHGAPAKGRDVRETTDSQWQVSRRPDGVRRHLPARHRWPPSCARRC</sequence>
<dbReference type="AlphaFoldDB" id="A0A375EDB5"/>
<accession>A0A375EDB5</accession>
<proteinExistence type="predicted"/>